<dbReference type="NCBIfam" id="NF047389">
    <property type="entry name" value="ATPase_Sll1717"/>
    <property type="match status" value="1"/>
</dbReference>
<name>A0AA96WGI9_9CYAN</name>
<dbReference type="EMBL" id="CP053586">
    <property type="protein sequence ID" value="WNZ25687.1"/>
    <property type="molecule type" value="Genomic_DNA"/>
</dbReference>
<dbReference type="RefSeq" id="WP_316431848.1">
    <property type="nucleotide sequence ID" value="NZ_CP053586.1"/>
</dbReference>
<proteinExistence type="predicted"/>
<gene>
    <name evidence="1" type="ORF">HJG54_24510</name>
</gene>
<reference evidence="1" key="1">
    <citation type="submission" date="2020-05" db="EMBL/GenBank/DDBJ databases">
        <authorList>
            <person name="Zhu T."/>
            <person name="Keshari N."/>
            <person name="Lu X."/>
        </authorList>
    </citation>
    <scope>NUCLEOTIDE SEQUENCE</scope>
    <source>
        <strain evidence="1">NK1-12</strain>
    </source>
</reference>
<accession>A0AA96WGI9</accession>
<protein>
    <submittedName>
        <fullName evidence="1">Uncharacterized protein</fullName>
    </submittedName>
</protein>
<dbReference type="InterPro" id="IPR059206">
    <property type="entry name" value="Sll1717-like"/>
</dbReference>
<dbReference type="AlphaFoldDB" id="A0AA96WGI9"/>
<evidence type="ECO:0000313" key="1">
    <source>
        <dbReference type="EMBL" id="WNZ25687.1"/>
    </source>
</evidence>
<organism evidence="1">
    <name type="scientific">Leptolyngbya sp. NK1-12</name>
    <dbReference type="NCBI Taxonomy" id="2547451"/>
    <lineage>
        <taxon>Bacteria</taxon>
        <taxon>Bacillati</taxon>
        <taxon>Cyanobacteriota</taxon>
        <taxon>Cyanophyceae</taxon>
        <taxon>Leptolyngbyales</taxon>
        <taxon>Leptolyngbyaceae</taxon>
        <taxon>Leptolyngbya group</taxon>
        <taxon>Leptolyngbya</taxon>
    </lineage>
</organism>
<sequence length="396" mass="46194">MIIFKKLQAYDVRIRAACIFGDHNGKVVDFLRLTLKGLLNHFLSLEDNLFDKLEELLADERVKAGRAAVLELARYKPIIVAVDTLENYNINDDVMMRATAALIQHGSEFNRDYARKGIHLKIFTMAEVFPYIKEEVILNTLKFIRNEIYLNWRPKDLMRLISWRLYHYLQATRQLAPESYQIDWDDYNDVREKMWTPYFGNSLRNNGGTPELSFPYVLRHTQMRPRQLIVLCNAIAHRAQQQRTFPFFRPEDIVKAVLHGQKALAEEVFNSYSSVYPKVGRIVEALSGLPMIFKGNELDKRAPLTASEWPAGEYSPHAFRQLVAELGLVGRIRSCNEKAGIVEATFEYSSESRLPLLVTDYCAIHPMFYQKLNINDQRNFRVYPFPDHEDFQELEY</sequence>